<feature type="binding site" evidence="1">
    <location>
        <position position="72"/>
    </location>
    <ligand>
        <name>substrate</name>
    </ligand>
</feature>
<dbReference type="Proteomes" id="UP000253551">
    <property type="component" value="Unassembled WGS sequence"/>
</dbReference>
<evidence type="ECO:0000313" key="2">
    <source>
        <dbReference type="EMBL" id="RCI05064.1"/>
    </source>
</evidence>
<dbReference type="AlphaFoldDB" id="A0A367KS83"/>
<dbReference type="PANTHER" id="PTHR16469">
    <property type="entry name" value="UBIQUITIN-ASSOCIATED AND SH3 DOMAIN-CONTAINING BA-RELATED"/>
    <property type="match status" value="1"/>
</dbReference>
<proteinExistence type="predicted"/>
<dbReference type="OrthoDB" id="433124at2759"/>
<organism evidence="2 3">
    <name type="scientific">Rhizopus stolonifer</name>
    <name type="common">Rhizopus nigricans</name>
    <dbReference type="NCBI Taxonomy" id="4846"/>
    <lineage>
        <taxon>Eukaryota</taxon>
        <taxon>Fungi</taxon>
        <taxon>Fungi incertae sedis</taxon>
        <taxon>Mucoromycota</taxon>
        <taxon>Mucoromycotina</taxon>
        <taxon>Mucoromycetes</taxon>
        <taxon>Mucorales</taxon>
        <taxon>Mucorineae</taxon>
        <taxon>Rhizopodaceae</taxon>
        <taxon>Rhizopus</taxon>
    </lineage>
</organism>
<accession>A0A367KS83</accession>
<dbReference type="InterPro" id="IPR051710">
    <property type="entry name" value="Phosphatase_SH3-domain"/>
</dbReference>
<name>A0A367KS83_RHIST</name>
<protein>
    <submittedName>
        <fullName evidence="2">Uncharacterized protein</fullName>
    </submittedName>
</protein>
<dbReference type="STRING" id="4846.A0A367KS83"/>
<evidence type="ECO:0000256" key="1">
    <source>
        <dbReference type="PIRSR" id="PIRSR613078-2"/>
    </source>
</evidence>
<dbReference type="EMBL" id="PJQM01000492">
    <property type="protein sequence ID" value="RCI05064.1"/>
    <property type="molecule type" value="Genomic_DNA"/>
</dbReference>
<dbReference type="SUPFAM" id="SSF53254">
    <property type="entry name" value="Phosphoglycerate mutase-like"/>
    <property type="match status" value="1"/>
</dbReference>
<dbReference type="CDD" id="cd07067">
    <property type="entry name" value="HP_PGM_like"/>
    <property type="match status" value="1"/>
</dbReference>
<evidence type="ECO:0000313" key="3">
    <source>
        <dbReference type="Proteomes" id="UP000253551"/>
    </source>
</evidence>
<comment type="caution">
    <text evidence="2">The sequence shown here is derived from an EMBL/GenBank/DDBJ whole genome shotgun (WGS) entry which is preliminary data.</text>
</comment>
<dbReference type="Gene3D" id="3.40.50.1240">
    <property type="entry name" value="Phosphoglycerate mutase-like"/>
    <property type="match status" value="1"/>
</dbReference>
<gene>
    <name evidence="2" type="ORF">CU098_012936</name>
</gene>
<sequence>MTTYGIIIRHGERLDHVQKSWQPDPSIGLWDPPLTQQGFQQALKTGQRLVEMMYEYDIDPSEVILYTSPFRRCIETSIGILQGMPHKPLIRIEVGLGEWMCERFFDSVCDAKQLVSHGHQRLAREQASAYAKQQVPLKVDYTYKGCRSEFNFPESYTDMVHRFEETRQSCLKDETRLVLFVTHAVGVNALLDGFRNHLTRPLKSNYCSLSLVSKQKDQESEYPDTAWSIEMTMSDSHLLI</sequence>
<reference evidence="2 3" key="1">
    <citation type="journal article" date="2018" name="G3 (Bethesda)">
        <title>Phylogenetic and Phylogenomic Definition of Rhizopus Species.</title>
        <authorList>
            <person name="Gryganskyi A.P."/>
            <person name="Golan J."/>
            <person name="Dolatabadi S."/>
            <person name="Mondo S."/>
            <person name="Robb S."/>
            <person name="Idnurm A."/>
            <person name="Muszewska A."/>
            <person name="Steczkiewicz K."/>
            <person name="Masonjones S."/>
            <person name="Liao H.L."/>
            <person name="Gajdeczka M.T."/>
            <person name="Anike F."/>
            <person name="Vuek A."/>
            <person name="Anishchenko I.M."/>
            <person name="Voigt K."/>
            <person name="de Hoog G.S."/>
            <person name="Smith M.E."/>
            <person name="Heitman J."/>
            <person name="Vilgalys R."/>
            <person name="Stajich J.E."/>
        </authorList>
    </citation>
    <scope>NUCLEOTIDE SEQUENCE [LARGE SCALE GENOMIC DNA]</scope>
    <source>
        <strain evidence="2 3">LSU 92-RS-03</strain>
    </source>
</reference>
<dbReference type="InterPro" id="IPR013078">
    <property type="entry name" value="His_Pase_superF_clade-1"/>
</dbReference>
<keyword evidence="3" id="KW-1185">Reference proteome</keyword>
<dbReference type="InterPro" id="IPR029033">
    <property type="entry name" value="His_PPase_superfam"/>
</dbReference>
<dbReference type="Pfam" id="PF00300">
    <property type="entry name" value="His_Phos_1"/>
    <property type="match status" value="1"/>
</dbReference>
<dbReference type="PANTHER" id="PTHR16469:SF27">
    <property type="entry name" value="UBIQUITIN-ASSOCIATED AND SH3 DOMAIN-CONTAINING BA-RELATED"/>
    <property type="match status" value="1"/>
</dbReference>